<comment type="caution">
    <text evidence="1">The sequence shown here is derived from an EMBL/GenBank/DDBJ whole genome shotgun (WGS) entry which is preliminary data.</text>
</comment>
<proteinExistence type="predicted"/>
<reference evidence="1" key="1">
    <citation type="submission" date="2022-04" db="EMBL/GenBank/DDBJ databases">
        <title>Genome of the entomopathogenic fungus Entomophthora muscae.</title>
        <authorList>
            <person name="Elya C."/>
            <person name="Lovett B.R."/>
            <person name="Lee E."/>
            <person name="Macias A.M."/>
            <person name="Hajek A.E."/>
            <person name="De Bivort B.L."/>
            <person name="Kasson M.T."/>
            <person name="De Fine Licht H.H."/>
            <person name="Stajich J.E."/>
        </authorList>
    </citation>
    <scope>NUCLEOTIDE SEQUENCE</scope>
    <source>
        <strain evidence="1">Berkeley</strain>
    </source>
</reference>
<accession>A0ACC2TSP0</accession>
<gene>
    <name evidence="1" type="ORF">DSO57_1017178</name>
</gene>
<evidence type="ECO:0000313" key="1">
    <source>
        <dbReference type="EMBL" id="KAJ9077381.1"/>
    </source>
</evidence>
<organism evidence="1 2">
    <name type="scientific">Entomophthora muscae</name>
    <dbReference type="NCBI Taxonomy" id="34485"/>
    <lineage>
        <taxon>Eukaryota</taxon>
        <taxon>Fungi</taxon>
        <taxon>Fungi incertae sedis</taxon>
        <taxon>Zoopagomycota</taxon>
        <taxon>Entomophthoromycotina</taxon>
        <taxon>Entomophthoromycetes</taxon>
        <taxon>Entomophthorales</taxon>
        <taxon>Entomophthoraceae</taxon>
        <taxon>Entomophthora</taxon>
    </lineage>
</organism>
<keyword evidence="2" id="KW-1185">Reference proteome</keyword>
<protein>
    <submittedName>
        <fullName evidence="1">Uncharacterized protein</fullName>
    </submittedName>
</protein>
<dbReference type="EMBL" id="QTSX02002201">
    <property type="protein sequence ID" value="KAJ9077381.1"/>
    <property type="molecule type" value="Genomic_DNA"/>
</dbReference>
<name>A0ACC2TSP0_9FUNG</name>
<dbReference type="Proteomes" id="UP001165960">
    <property type="component" value="Unassembled WGS sequence"/>
</dbReference>
<sequence length="195" mass="21573">MHPVVGLLCYIPYDLILSQIITGRWGPAAGALLLPLPSVDPMPVNLGVSPTVSEAETLVKSQCPEFYTGDTLILSQAIYLGLFWPTEKAACVQVQSLCNLEDLAHTVDEQVIVAFAPEPPSSSLESSPATQEMLIWLDFLLSWCRPFLKQPAVRQENMDHPNLLGPSVLWPRESGYKVKHIAELWPIDSSRLELP</sequence>
<evidence type="ECO:0000313" key="2">
    <source>
        <dbReference type="Proteomes" id="UP001165960"/>
    </source>
</evidence>